<evidence type="ECO:0000256" key="1">
    <source>
        <dbReference type="SAM" id="MobiDB-lite"/>
    </source>
</evidence>
<evidence type="ECO:0000313" key="5">
    <source>
        <dbReference type="Proteomes" id="UP001222770"/>
    </source>
</evidence>
<dbReference type="Pfam" id="PF16220">
    <property type="entry name" value="DUF4880"/>
    <property type="match status" value="1"/>
</dbReference>
<feature type="domain" description="FecR protein" evidence="2">
    <location>
        <begin position="121"/>
        <end position="212"/>
    </location>
</feature>
<proteinExistence type="predicted"/>
<evidence type="ECO:0000259" key="3">
    <source>
        <dbReference type="Pfam" id="PF16220"/>
    </source>
</evidence>
<gene>
    <name evidence="4" type="ORF">POM99_10740</name>
</gene>
<feature type="domain" description="FecR N-terminal" evidence="3">
    <location>
        <begin position="13"/>
        <end position="53"/>
    </location>
</feature>
<dbReference type="Pfam" id="PF04773">
    <property type="entry name" value="FecR"/>
    <property type="match status" value="1"/>
</dbReference>
<keyword evidence="5" id="KW-1185">Reference proteome</keyword>
<sequence>MTGRKSVPVAIREEAAQWFARNEALEGAAPSRAFEEWLARDLRHRLAYAEIERDWHESLALAQSAHGRQRQLTPAPLLMRRSTHFTMATLACFALVGLISVHFSNHIPLVGIGGPVEARTFDTAPGRQHSWRLADGSMLTLAESSHARSSFDASARRVEILAGSARLEVAEGDERPLEVRAGALVARTKHATLDVAAAPGAARIRVLSGKVKGESPDAPSHDLGPGEELGAASQSGPAASAVAVPTNQMLSGNGLTLGRAVALLNARNSVQLRLGDPGLDHFMLAGAFRSDDPEEFARAVAIAAGLDVVRESNGVLLLLLHKRSNG</sequence>
<dbReference type="Proteomes" id="UP001222770">
    <property type="component" value="Unassembled WGS sequence"/>
</dbReference>
<dbReference type="PANTHER" id="PTHR30273">
    <property type="entry name" value="PERIPLASMIC SIGNAL SENSOR AND SIGMA FACTOR ACTIVATOR FECR-RELATED"/>
    <property type="match status" value="1"/>
</dbReference>
<reference evidence="4 5" key="1">
    <citation type="submission" date="2023-03" db="EMBL/GenBank/DDBJ databases">
        <title>Novosphingobium cyanobacteriorum sp. nov., isolated from a eutrophic reservoir during the Microcystis bloom period.</title>
        <authorList>
            <person name="Kang M."/>
            <person name="Le V."/>
            <person name="Ko S.-R."/>
            <person name="Lee S.-A."/>
            <person name="Ahn C.-Y."/>
        </authorList>
    </citation>
    <scope>NUCLEOTIDE SEQUENCE [LARGE SCALE GENOMIC DNA]</scope>
    <source>
        <strain evidence="4 5">HBC54</strain>
    </source>
</reference>
<dbReference type="PIRSF" id="PIRSF018266">
    <property type="entry name" value="FecR"/>
    <property type="match status" value="1"/>
</dbReference>
<dbReference type="PANTHER" id="PTHR30273:SF2">
    <property type="entry name" value="PROTEIN FECR"/>
    <property type="match status" value="1"/>
</dbReference>
<dbReference type="RefSeq" id="WP_277277609.1">
    <property type="nucleotide sequence ID" value="NZ_JAROCY010000009.1"/>
</dbReference>
<dbReference type="EMBL" id="JAROCY010000009">
    <property type="protein sequence ID" value="MDF8333678.1"/>
    <property type="molecule type" value="Genomic_DNA"/>
</dbReference>
<comment type="caution">
    <text evidence="4">The sequence shown here is derived from an EMBL/GenBank/DDBJ whole genome shotgun (WGS) entry which is preliminary data.</text>
</comment>
<dbReference type="InterPro" id="IPR032623">
    <property type="entry name" value="FecR_N"/>
</dbReference>
<feature type="region of interest" description="Disordered" evidence="1">
    <location>
        <begin position="210"/>
        <end position="238"/>
    </location>
</feature>
<organism evidence="4 5">
    <name type="scientific">Novosphingobium cyanobacteriorum</name>
    <dbReference type="NCBI Taxonomy" id="3024215"/>
    <lineage>
        <taxon>Bacteria</taxon>
        <taxon>Pseudomonadati</taxon>
        <taxon>Pseudomonadota</taxon>
        <taxon>Alphaproteobacteria</taxon>
        <taxon>Sphingomonadales</taxon>
        <taxon>Sphingomonadaceae</taxon>
        <taxon>Novosphingobium</taxon>
    </lineage>
</organism>
<protein>
    <submittedName>
        <fullName evidence="4">FecR domain-containing protein</fullName>
    </submittedName>
</protein>
<dbReference type="InterPro" id="IPR012373">
    <property type="entry name" value="Ferrdict_sens_TM"/>
</dbReference>
<evidence type="ECO:0000259" key="2">
    <source>
        <dbReference type="Pfam" id="PF04773"/>
    </source>
</evidence>
<dbReference type="InterPro" id="IPR006860">
    <property type="entry name" value="FecR"/>
</dbReference>
<accession>A0ABT6CK82</accession>
<name>A0ABT6CK82_9SPHN</name>
<evidence type="ECO:0000313" key="4">
    <source>
        <dbReference type="EMBL" id="MDF8333678.1"/>
    </source>
</evidence>
<dbReference type="Gene3D" id="2.60.120.1440">
    <property type="match status" value="1"/>
</dbReference>